<dbReference type="Proteomes" id="UP000887565">
    <property type="component" value="Unplaced"/>
</dbReference>
<evidence type="ECO:0000256" key="1">
    <source>
        <dbReference type="SAM" id="MobiDB-lite"/>
    </source>
</evidence>
<protein>
    <submittedName>
        <fullName evidence="3">Uncharacterized protein</fullName>
    </submittedName>
</protein>
<feature type="compositionally biased region" description="Low complexity" evidence="1">
    <location>
        <begin position="54"/>
        <end position="63"/>
    </location>
</feature>
<proteinExistence type="predicted"/>
<dbReference type="WBParaSite" id="nRc.2.0.1.t00862-RA">
    <property type="protein sequence ID" value="nRc.2.0.1.t00862-RA"/>
    <property type="gene ID" value="nRc.2.0.1.g00862"/>
</dbReference>
<sequence length="107" mass="11423">MLLGLLECEGFRAASNERESPMLAHHATQHLASPPHTVMTTPSSPHCGPKQHGSSSESPNLRSNSHHPSALVLPSQRLAAAAQHPATHPPLPAALAKKCSPRPWRTL</sequence>
<evidence type="ECO:0000313" key="3">
    <source>
        <dbReference type="WBParaSite" id="nRc.2.0.1.t00862-RA"/>
    </source>
</evidence>
<reference evidence="3" key="1">
    <citation type="submission" date="2022-11" db="UniProtKB">
        <authorList>
            <consortium name="WormBaseParasite"/>
        </authorList>
    </citation>
    <scope>IDENTIFICATION</scope>
</reference>
<keyword evidence="2" id="KW-1185">Reference proteome</keyword>
<organism evidence="2 3">
    <name type="scientific">Romanomermis culicivorax</name>
    <name type="common">Nematode worm</name>
    <dbReference type="NCBI Taxonomy" id="13658"/>
    <lineage>
        <taxon>Eukaryota</taxon>
        <taxon>Metazoa</taxon>
        <taxon>Ecdysozoa</taxon>
        <taxon>Nematoda</taxon>
        <taxon>Enoplea</taxon>
        <taxon>Dorylaimia</taxon>
        <taxon>Mermithida</taxon>
        <taxon>Mermithoidea</taxon>
        <taxon>Mermithidae</taxon>
        <taxon>Romanomermis</taxon>
    </lineage>
</organism>
<feature type="region of interest" description="Disordered" evidence="1">
    <location>
        <begin position="17"/>
        <end position="107"/>
    </location>
</feature>
<dbReference type="AlphaFoldDB" id="A0A915HFP2"/>
<accession>A0A915HFP2</accession>
<evidence type="ECO:0000313" key="2">
    <source>
        <dbReference type="Proteomes" id="UP000887565"/>
    </source>
</evidence>
<name>A0A915HFP2_ROMCU</name>